<organism evidence="1 2">
    <name type="scientific">Pochonia chlamydosporia 170</name>
    <dbReference type="NCBI Taxonomy" id="1380566"/>
    <lineage>
        <taxon>Eukaryota</taxon>
        <taxon>Fungi</taxon>
        <taxon>Dikarya</taxon>
        <taxon>Ascomycota</taxon>
        <taxon>Pezizomycotina</taxon>
        <taxon>Sordariomycetes</taxon>
        <taxon>Hypocreomycetidae</taxon>
        <taxon>Hypocreales</taxon>
        <taxon>Clavicipitaceae</taxon>
        <taxon>Pochonia</taxon>
    </lineage>
</organism>
<dbReference type="GeneID" id="28857172"/>
<dbReference type="EMBL" id="LSBJ02000001">
    <property type="protein sequence ID" value="OAQ74192.1"/>
    <property type="molecule type" value="Genomic_DNA"/>
</dbReference>
<accession>A0A179G8Q5</accession>
<comment type="caution">
    <text evidence="1">The sequence shown here is derived from an EMBL/GenBank/DDBJ whole genome shotgun (WGS) entry which is preliminary data.</text>
</comment>
<proteinExistence type="predicted"/>
<dbReference type="Proteomes" id="UP000078397">
    <property type="component" value="Unassembled WGS sequence"/>
</dbReference>
<dbReference type="KEGG" id="pchm:VFPPC_15425"/>
<protein>
    <submittedName>
        <fullName evidence="1">Uncharacterized protein</fullName>
    </submittedName>
</protein>
<reference evidence="1 2" key="1">
    <citation type="journal article" date="2016" name="PLoS Pathog.">
        <title>Biosynthesis of antibiotic leucinostatins in bio-control fungus Purpureocillium lilacinum and their inhibition on phytophthora revealed by genome mining.</title>
        <authorList>
            <person name="Wang G."/>
            <person name="Liu Z."/>
            <person name="Lin R."/>
            <person name="Li E."/>
            <person name="Mao Z."/>
            <person name="Ling J."/>
            <person name="Yang Y."/>
            <person name="Yin W.B."/>
            <person name="Xie B."/>
        </authorList>
    </citation>
    <scope>NUCLEOTIDE SEQUENCE [LARGE SCALE GENOMIC DNA]</scope>
    <source>
        <strain evidence="1">170</strain>
    </source>
</reference>
<gene>
    <name evidence="1" type="ORF">VFPPC_15425</name>
</gene>
<dbReference type="AlphaFoldDB" id="A0A179G8Q5"/>
<keyword evidence="2" id="KW-1185">Reference proteome</keyword>
<name>A0A179G8Q5_METCM</name>
<evidence type="ECO:0000313" key="1">
    <source>
        <dbReference type="EMBL" id="OAQ74192.1"/>
    </source>
</evidence>
<evidence type="ECO:0000313" key="2">
    <source>
        <dbReference type="Proteomes" id="UP000078397"/>
    </source>
</evidence>
<sequence>MSLRCRVQDTYRCDQLVSHWNPSRVSDFNAEPDGKRGTAIGIPSFISSPTFHYGSSGKGVGRPDKSFVPNLDMHVQHNSCPHTSFDVTNLEADSRNPHFVLMLVRSVPD</sequence>
<dbReference type="RefSeq" id="XP_018150275.1">
    <property type="nucleotide sequence ID" value="XM_018293178.1"/>
</dbReference>